<name>A0A2S7I866_9FLAO</name>
<dbReference type="EMBL" id="PTPZ01000001">
    <property type="protein sequence ID" value="PPZ92752.1"/>
    <property type="molecule type" value="Genomic_DNA"/>
</dbReference>
<dbReference type="RefSeq" id="WP_104792551.1">
    <property type="nucleotide sequence ID" value="NZ_PTPZ01000001.1"/>
</dbReference>
<gene>
    <name evidence="1" type="ORF">C3729_01725</name>
</gene>
<reference evidence="1 2" key="1">
    <citation type="submission" date="2018-02" db="EMBL/GenBank/DDBJ databases">
        <title>Draft genome sequence of bacterial isolates from marine environment.</title>
        <authorList>
            <person name="Singh S.K."/>
            <person name="Hill R."/>
            <person name="Major S."/>
            <person name="Cai H."/>
            <person name="Li Y."/>
        </authorList>
    </citation>
    <scope>NUCLEOTIDE SEQUENCE [LARGE SCALE GENOMIC DNA]</scope>
    <source>
        <strain evidence="1 2">IMET F</strain>
    </source>
</reference>
<proteinExistence type="predicted"/>
<sequence>MENLSSQIKLHFEEKNFCKIFRGDFETISGFIVAYSKEFLIIHESDDFNILGYVIFPISTIEKIRRNNSDKYYHKILQGENLLEKVNLKHKINLNNWETLFKSIKKTHLNVIIENEDIDDKTFDIGPIVKVNKNSVYIHYFDSKGFLSDEETQIKWNQITLVRFDDRYINIFSKYLRKRKN</sequence>
<comment type="caution">
    <text evidence="1">The sequence shown here is derived from an EMBL/GenBank/DDBJ whole genome shotgun (WGS) entry which is preliminary data.</text>
</comment>
<evidence type="ECO:0000313" key="1">
    <source>
        <dbReference type="EMBL" id="PPZ92752.1"/>
    </source>
</evidence>
<protein>
    <submittedName>
        <fullName evidence="1">Uncharacterized protein</fullName>
    </submittedName>
</protein>
<organism evidence="1 2">
    <name type="scientific">Cloacibacterium normanense</name>
    <dbReference type="NCBI Taxonomy" id="237258"/>
    <lineage>
        <taxon>Bacteria</taxon>
        <taxon>Pseudomonadati</taxon>
        <taxon>Bacteroidota</taxon>
        <taxon>Flavobacteriia</taxon>
        <taxon>Flavobacteriales</taxon>
        <taxon>Weeksellaceae</taxon>
    </lineage>
</organism>
<evidence type="ECO:0000313" key="2">
    <source>
        <dbReference type="Proteomes" id="UP000238565"/>
    </source>
</evidence>
<dbReference type="AlphaFoldDB" id="A0A2S7I866"/>
<accession>A0A2S7I866</accession>
<dbReference type="Proteomes" id="UP000238565">
    <property type="component" value="Unassembled WGS sequence"/>
</dbReference>